<reference evidence="1 2" key="1">
    <citation type="journal article" date="2022" name="DNA Res.">
        <title>Chromosomal-level genome assembly of the orchid tree Bauhinia variegata (Leguminosae; Cercidoideae) supports the allotetraploid origin hypothesis of Bauhinia.</title>
        <authorList>
            <person name="Zhong Y."/>
            <person name="Chen Y."/>
            <person name="Zheng D."/>
            <person name="Pang J."/>
            <person name="Liu Y."/>
            <person name="Luo S."/>
            <person name="Meng S."/>
            <person name="Qian L."/>
            <person name="Wei D."/>
            <person name="Dai S."/>
            <person name="Zhou R."/>
        </authorList>
    </citation>
    <scope>NUCLEOTIDE SEQUENCE [LARGE SCALE GENOMIC DNA]</scope>
    <source>
        <strain evidence="1">BV-YZ2020</strain>
    </source>
</reference>
<comment type="caution">
    <text evidence="1">The sequence shown here is derived from an EMBL/GenBank/DDBJ whole genome shotgun (WGS) entry which is preliminary data.</text>
</comment>
<name>A0ACB9MYJ6_BAUVA</name>
<dbReference type="EMBL" id="CM039433">
    <property type="protein sequence ID" value="KAI4328549.1"/>
    <property type="molecule type" value="Genomic_DNA"/>
</dbReference>
<proteinExistence type="predicted"/>
<organism evidence="1 2">
    <name type="scientific">Bauhinia variegata</name>
    <name type="common">Purple orchid tree</name>
    <name type="synonym">Phanera variegata</name>
    <dbReference type="NCBI Taxonomy" id="167791"/>
    <lineage>
        <taxon>Eukaryota</taxon>
        <taxon>Viridiplantae</taxon>
        <taxon>Streptophyta</taxon>
        <taxon>Embryophyta</taxon>
        <taxon>Tracheophyta</taxon>
        <taxon>Spermatophyta</taxon>
        <taxon>Magnoliopsida</taxon>
        <taxon>eudicotyledons</taxon>
        <taxon>Gunneridae</taxon>
        <taxon>Pentapetalae</taxon>
        <taxon>rosids</taxon>
        <taxon>fabids</taxon>
        <taxon>Fabales</taxon>
        <taxon>Fabaceae</taxon>
        <taxon>Cercidoideae</taxon>
        <taxon>Cercideae</taxon>
        <taxon>Bauhiniinae</taxon>
        <taxon>Bauhinia</taxon>
    </lineage>
</organism>
<protein>
    <submittedName>
        <fullName evidence="1">Uncharacterized protein</fullName>
    </submittedName>
</protein>
<keyword evidence="2" id="KW-1185">Reference proteome</keyword>
<dbReference type="Proteomes" id="UP000828941">
    <property type="component" value="Chromosome 8"/>
</dbReference>
<accession>A0ACB9MYJ6</accession>
<gene>
    <name evidence="1" type="ORF">L6164_020893</name>
</gene>
<evidence type="ECO:0000313" key="2">
    <source>
        <dbReference type="Proteomes" id="UP000828941"/>
    </source>
</evidence>
<evidence type="ECO:0000313" key="1">
    <source>
        <dbReference type="EMBL" id="KAI4328549.1"/>
    </source>
</evidence>
<sequence length="89" mass="10267">MMMGIQNEYGGEVGNWTLVTWVRGERTTACADGSSLKEIINPMIEGDFDLYKMQALVEVALQCVEEDRDERPTMKQVVEMLQTYENDWQ</sequence>